<evidence type="ECO:0000259" key="14">
    <source>
        <dbReference type="Pfam" id="PF21183"/>
    </source>
</evidence>
<feature type="active site" description="Proton donor/acceptor" evidence="10">
    <location>
        <position position="264"/>
    </location>
</feature>
<dbReference type="Pfam" id="PF10394">
    <property type="entry name" value="Hat1_N"/>
    <property type="match status" value="1"/>
</dbReference>
<feature type="region of interest" description="Interaction with histone H4 N-terminus" evidence="11">
    <location>
        <begin position="51"/>
        <end position="53"/>
    </location>
</feature>
<proteinExistence type="inferred from homology"/>
<evidence type="ECO:0000256" key="10">
    <source>
        <dbReference type="PIRSR" id="PIRSR038084-1"/>
    </source>
</evidence>
<dbReference type="Gene3D" id="3.90.360.10">
    <property type="entry name" value="Histone acetyl transferase 1 (HAT1), N-terminal domain"/>
    <property type="match status" value="1"/>
</dbReference>
<gene>
    <name evidence="15" type="ORF">KP79_PYT04950</name>
</gene>
<comment type="subcellular location">
    <subcellularLocation>
        <location evidence="1">Nucleus</location>
    </subcellularLocation>
</comment>
<dbReference type="Proteomes" id="UP000242188">
    <property type="component" value="Unassembled WGS sequence"/>
</dbReference>
<dbReference type="PIRSF" id="PIRSF038084">
    <property type="entry name" value="HAT-B_cat"/>
    <property type="match status" value="1"/>
</dbReference>
<dbReference type="GO" id="GO:0031509">
    <property type="term" value="P:subtelomeric heterochromatin formation"/>
    <property type="evidence" value="ECO:0007669"/>
    <property type="project" value="InterPro"/>
</dbReference>
<comment type="similarity">
    <text evidence="2 9">Belongs to the HAT1 family.</text>
</comment>
<feature type="region of interest" description="Interaction with histone H4 N-terminus" evidence="11">
    <location>
        <begin position="213"/>
        <end position="215"/>
    </location>
</feature>
<keyword evidence="7 9" id="KW-0012">Acyltransferase</keyword>
<reference evidence="15 16" key="1">
    <citation type="journal article" date="2017" name="Nat. Ecol. Evol.">
        <title>Scallop genome provides insights into evolution of bilaterian karyotype and development.</title>
        <authorList>
            <person name="Wang S."/>
            <person name="Zhang J."/>
            <person name="Jiao W."/>
            <person name="Li J."/>
            <person name="Xun X."/>
            <person name="Sun Y."/>
            <person name="Guo X."/>
            <person name="Huan P."/>
            <person name="Dong B."/>
            <person name="Zhang L."/>
            <person name="Hu X."/>
            <person name="Sun X."/>
            <person name="Wang J."/>
            <person name="Zhao C."/>
            <person name="Wang Y."/>
            <person name="Wang D."/>
            <person name="Huang X."/>
            <person name="Wang R."/>
            <person name="Lv J."/>
            <person name="Li Y."/>
            <person name="Zhang Z."/>
            <person name="Liu B."/>
            <person name="Lu W."/>
            <person name="Hui Y."/>
            <person name="Liang J."/>
            <person name="Zhou Z."/>
            <person name="Hou R."/>
            <person name="Li X."/>
            <person name="Liu Y."/>
            <person name="Li H."/>
            <person name="Ning X."/>
            <person name="Lin Y."/>
            <person name="Zhao L."/>
            <person name="Xing Q."/>
            <person name="Dou J."/>
            <person name="Li Y."/>
            <person name="Mao J."/>
            <person name="Guo H."/>
            <person name="Dou H."/>
            <person name="Li T."/>
            <person name="Mu C."/>
            <person name="Jiang W."/>
            <person name="Fu Q."/>
            <person name="Fu X."/>
            <person name="Miao Y."/>
            <person name="Liu J."/>
            <person name="Yu Q."/>
            <person name="Li R."/>
            <person name="Liao H."/>
            <person name="Li X."/>
            <person name="Kong Y."/>
            <person name="Jiang Z."/>
            <person name="Chourrout D."/>
            <person name="Li R."/>
            <person name="Bao Z."/>
        </authorList>
    </citation>
    <scope>NUCLEOTIDE SEQUENCE [LARGE SCALE GENOMIC DNA]</scope>
    <source>
        <strain evidence="15 16">PY_sf001</strain>
    </source>
</reference>
<dbReference type="Pfam" id="PF21183">
    <property type="entry name" value="HAT1_C"/>
    <property type="match status" value="1"/>
</dbReference>
<evidence type="ECO:0000256" key="2">
    <source>
        <dbReference type="ARBA" id="ARBA00010543"/>
    </source>
</evidence>
<dbReference type="InterPro" id="IPR037113">
    <property type="entry name" value="Hat1_N_sf"/>
</dbReference>
<evidence type="ECO:0000256" key="7">
    <source>
        <dbReference type="ARBA" id="ARBA00023315"/>
    </source>
</evidence>
<keyword evidence="6" id="KW-0539">Nucleus</keyword>
<feature type="domain" description="Histone acetyltransferase type B catalytic subunit C-terminal" evidence="14">
    <location>
        <begin position="274"/>
        <end position="325"/>
    </location>
</feature>
<protein>
    <recommendedName>
        <fullName evidence="4 9">Histone acetyltransferase type B catalytic subunit</fullName>
        <ecNumber evidence="3 9">2.3.1.48</ecNumber>
    </recommendedName>
</protein>
<dbReference type="GO" id="GO:0042393">
    <property type="term" value="F:histone binding"/>
    <property type="evidence" value="ECO:0007669"/>
    <property type="project" value="InterPro"/>
</dbReference>
<dbReference type="EC" id="2.3.1.48" evidence="3 9"/>
<dbReference type="InterPro" id="IPR048776">
    <property type="entry name" value="HAT1_C"/>
</dbReference>
<evidence type="ECO:0000256" key="4">
    <source>
        <dbReference type="ARBA" id="ARBA00021268"/>
    </source>
</evidence>
<dbReference type="OrthoDB" id="10253098at2759"/>
<comment type="catalytic activity">
    <reaction evidence="8 9">
        <text>L-lysyl-[protein] + acetyl-CoA = N(6)-acetyl-L-lysyl-[protein] + CoA + H(+)</text>
        <dbReference type="Rhea" id="RHEA:45948"/>
        <dbReference type="Rhea" id="RHEA-COMP:9752"/>
        <dbReference type="Rhea" id="RHEA-COMP:10731"/>
        <dbReference type="ChEBI" id="CHEBI:15378"/>
        <dbReference type="ChEBI" id="CHEBI:29969"/>
        <dbReference type="ChEBI" id="CHEBI:57287"/>
        <dbReference type="ChEBI" id="CHEBI:57288"/>
        <dbReference type="ChEBI" id="CHEBI:61930"/>
        <dbReference type="EC" id="2.3.1.48"/>
    </reaction>
</comment>
<feature type="site" description="Interaction with histone H4 N-terminus" evidence="12">
    <location>
        <position position="187"/>
    </location>
</feature>
<dbReference type="AlphaFoldDB" id="A0A210PHA4"/>
<keyword evidence="16" id="KW-1185">Reference proteome</keyword>
<dbReference type="SUPFAM" id="SSF55729">
    <property type="entry name" value="Acyl-CoA N-acyltransferases (Nat)"/>
    <property type="match status" value="1"/>
</dbReference>
<evidence type="ECO:0000256" key="6">
    <source>
        <dbReference type="ARBA" id="ARBA00023242"/>
    </source>
</evidence>
<evidence type="ECO:0000256" key="3">
    <source>
        <dbReference type="ARBA" id="ARBA00013184"/>
    </source>
</evidence>
<dbReference type="Gene3D" id="3.40.630.30">
    <property type="match status" value="1"/>
</dbReference>
<dbReference type="GO" id="GO:0004402">
    <property type="term" value="F:histone acetyltransferase activity"/>
    <property type="evidence" value="ECO:0007669"/>
    <property type="project" value="UniProtKB-UniRule"/>
</dbReference>
<evidence type="ECO:0000256" key="12">
    <source>
        <dbReference type="PIRSR" id="PIRSR038084-3"/>
    </source>
</evidence>
<evidence type="ECO:0000256" key="8">
    <source>
        <dbReference type="ARBA" id="ARBA00048017"/>
    </source>
</evidence>
<sequence length="408" mass="48179">MAGISFIKDRLEAYKCSANEVIHFKLVRQPSDIEDDSTTFLPEMSHQLFGEQESIFGYKDLMVEMFYSAARLSTFINMKYSDKVTPQRFDGIQPDNVLGTLNSKLPPGYLTNKDMFTAYLEKDATFKPFGEMMHSYKVIKDNEERHFEIYKTDISAPGFREYHEHLQTFILFFIDAASYIDVDDDRWMFYLLFERYKVNGNPMYAIAGYMTAYNYYAYPAKVRPRISQVLVLPPFQKQGHGCHLVQTFYNDCYTRSEVMDITVEDPSENFQRLRDFVDARNCMKLASYEVSKLKSGFSEEMAKETREKLKLNKRQSRRIYEILRLKATDTSDKEMYRAYRLDIKRRLNAPFQKKGRDFDKLEKVLRPDELSATLSCLSKEQRLAYLENTFQENIDMYRHVIERLNMAV</sequence>
<dbReference type="GO" id="GO:0005634">
    <property type="term" value="C:nucleus"/>
    <property type="evidence" value="ECO:0007669"/>
    <property type="project" value="UniProtKB-SubCell"/>
</dbReference>
<evidence type="ECO:0000256" key="11">
    <source>
        <dbReference type="PIRSR" id="PIRSR038084-2"/>
    </source>
</evidence>
<dbReference type="STRING" id="6573.A0A210PHA4"/>
<name>A0A210PHA4_MIZYE</name>
<dbReference type="InterPro" id="IPR019467">
    <property type="entry name" value="Hat1_N"/>
</dbReference>
<feature type="domain" description="Histone acetyl transferase HAT1 N-terminal" evidence="13">
    <location>
        <begin position="14"/>
        <end position="175"/>
    </location>
</feature>
<dbReference type="PANTHER" id="PTHR12046">
    <property type="entry name" value="HISTONE ACETYLTRANSFERASE TYPE B CATALYTIC SUBUNIT"/>
    <property type="match status" value="1"/>
</dbReference>
<evidence type="ECO:0000259" key="13">
    <source>
        <dbReference type="Pfam" id="PF10394"/>
    </source>
</evidence>
<accession>A0A210PHA4</accession>
<dbReference type="GO" id="GO:0000781">
    <property type="term" value="C:chromosome, telomeric region"/>
    <property type="evidence" value="ECO:0007669"/>
    <property type="project" value="GOC"/>
</dbReference>
<dbReference type="InterPro" id="IPR013523">
    <property type="entry name" value="Hist_AcTrfase_HAT1_C"/>
</dbReference>
<evidence type="ECO:0000313" key="16">
    <source>
        <dbReference type="Proteomes" id="UP000242188"/>
    </source>
</evidence>
<evidence type="ECO:0000256" key="9">
    <source>
        <dbReference type="PIRNR" id="PIRNR038084"/>
    </source>
</evidence>
<evidence type="ECO:0000256" key="5">
    <source>
        <dbReference type="ARBA" id="ARBA00022679"/>
    </source>
</evidence>
<dbReference type="Gene3D" id="1.10.10.390">
    <property type="match status" value="1"/>
</dbReference>
<evidence type="ECO:0000256" key="1">
    <source>
        <dbReference type="ARBA" id="ARBA00004123"/>
    </source>
</evidence>
<keyword evidence="5 9" id="KW-0808">Transferase</keyword>
<comment type="caution">
    <text evidence="15">The sequence shown here is derived from an EMBL/GenBank/DDBJ whole genome shotgun (WGS) entry which is preliminary data.</text>
</comment>
<dbReference type="EMBL" id="NEDP02076701">
    <property type="protein sequence ID" value="OWF35869.1"/>
    <property type="molecule type" value="Genomic_DNA"/>
</dbReference>
<dbReference type="InterPro" id="IPR016181">
    <property type="entry name" value="Acyl_CoA_acyltransferase"/>
</dbReference>
<evidence type="ECO:0000313" key="15">
    <source>
        <dbReference type="EMBL" id="OWF35869.1"/>
    </source>
</evidence>
<dbReference type="InterPro" id="IPR017380">
    <property type="entry name" value="Hist_AcTrfase_B-typ_cat-su"/>
</dbReference>
<organism evidence="15 16">
    <name type="scientific">Mizuhopecten yessoensis</name>
    <name type="common">Japanese scallop</name>
    <name type="synonym">Patinopecten yessoensis</name>
    <dbReference type="NCBI Taxonomy" id="6573"/>
    <lineage>
        <taxon>Eukaryota</taxon>
        <taxon>Metazoa</taxon>
        <taxon>Spiralia</taxon>
        <taxon>Lophotrochozoa</taxon>
        <taxon>Mollusca</taxon>
        <taxon>Bivalvia</taxon>
        <taxon>Autobranchia</taxon>
        <taxon>Pteriomorphia</taxon>
        <taxon>Pectinida</taxon>
        <taxon>Pectinoidea</taxon>
        <taxon>Pectinidae</taxon>
        <taxon>Mizuhopecten</taxon>
    </lineage>
</organism>